<dbReference type="OrthoDB" id="3592035at2759"/>
<feature type="domain" description="Cellulose-binding Sde182 nucleoside hydrolase-like" evidence="2">
    <location>
        <begin position="36"/>
        <end position="300"/>
    </location>
</feature>
<evidence type="ECO:0000313" key="5">
    <source>
        <dbReference type="Proteomes" id="UP000316270"/>
    </source>
</evidence>
<protein>
    <recommendedName>
        <fullName evidence="6">DUF1593 domain-containing protein</fullName>
    </recommendedName>
</protein>
<dbReference type="GO" id="GO:0016799">
    <property type="term" value="F:hydrolase activity, hydrolyzing N-glycosyl compounds"/>
    <property type="evidence" value="ECO:0007669"/>
    <property type="project" value="InterPro"/>
</dbReference>
<accession>A0A517LPS9</accession>
<dbReference type="InterPro" id="IPR036452">
    <property type="entry name" value="Ribo_hydro-like"/>
</dbReference>
<evidence type="ECO:0000259" key="3">
    <source>
        <dbReference type="Pfam" id="PF21027"/>
    </source>
</evidence>
<organism evidence="4 5">
    <name type="scientific">Venturia effusa</name>
    <dbReference type="NCBI Taxonomy" id="50376"/>
    <lineage>
        <taxon>Eukaryota</taxon>
        <taxon>Fungi</taxon>
        <taxon>Dikarya</taxon>
        <taxon>Ascomycota</taxon>
        <taxon>Pezizomycotina</taxon>
        <taxon>Dothideomycetes</taxon>
        <taxon>Pleosporomycetidae</taxon>
        <taxon>Venturiales</taxon>
        <taxon>Venturiaceae</taxon>
        <taxon>Venturia</taxon>
    </lineage>
</organism>
<evidence type="ECO:0008006" key="6">
    <source>
        <dbReference type="Google" id="ProtNLM"/>
    </source>
</evidence>
<name>A0A517LPS9_9PEZI</name>
<dbReference type="InterPro" id="IPR048527">
    <property type="entry name" value="Sde182_C"/>
</dbReference>
<gene>
    <name evidence="4" type="ORF">FKW77_002929</name>
</gene>
<evidence type="ECO:0000313" key="4">
    <source>
        <dbReference type="EMBL" id="QDS77654.1"/>
    </source>
</evidence>
<dbReference type="InterPro" id="IPR013783">
    <property type="entry name" value="Ig-like_fold"/>
</dbReference>
<evidence type="ECO:0000256" key="1">
    <source>
        <dbReference type="SAM" id="SignalP"/>
    </source>
</evidence>
<dbReference type="Pfam" id="PF07632">
    <property type="entry name" value="Sde182_NH-like"/>
    <property type="match status" value="1"/>
</dbReference>
<sequence length="501" mass="55354">MHFFNCVALSALLATRTLVQAVTTCDPLIKSPLPQVYILTDVSNEPDDQESLVRLLTHADLYNITGLSAVTSYWLNYTTFPDVIHEVVSNYSTVRAQLQSHTTGNFPTSDYLKSIIHSGPISYGLVALQEPLSDASAHLISVVDSLSAPLYIQAWGGTNVLASALNHISLTRSQNDVETFIDKLRVYTISDQDNSGFWIRARFPSIRYISSSHAWNYYGDATWPGISGEPYYSFDKGGPDTSLITKQWLAQHIQIGPFGSSTYITPAFIMEGDSPSLLFTVQNGLNDPEHPEYGGWGGRYKPDDLSRVSGSHFGDTFDYVRGVSGDTFVSNKATIWRWREAFQAEFAARIQWTIANSTAIQHPPVAIVNGDCGFQPLILQVDPSQTVKLDASLSFSPDDMPISFNWTHYREVSLTQGNLAEVPEIPILCETNDCKQVSLTVPNVTSSCATSLALHPNPSDITCKAFHIILAVKNQISLGMTRYKRVILEVQKPANLTTLTM</sequence>
<feature type="signal peptide" evidence="1">
    <location>
        <begin position="1"/>
        <end position="21"/>
    </location>
</feature>
<dbReference type="STRING" id="50376.A0A517LPS9"/>
<dbReference type="EMBL" id="CP042202">
    <property type="protein sequence ID" value="QDS77654.1"/>
    <property type="molecule type" value="Genomic_DNA"/>
</dbReference>
<dbReference type="Gene3D" id="3.90.245.10">
    <property type="entry name" value="Ribonucleoside hydrolase-like"/>
    <property type="match status" value="1"/>
</dbReference>
<dbReference type="Gene3D" id="2.60.40.10">
    <property type="entry name" value="Immunoglobulins"/>
    <property type="match status" value="1"/>
</dbReference>
<dbReference type="AlphaFoldDB" id="A0A517LPS9"/>
<reference evidence="4 5" key="1">
    <citation type="submission" date="2019-07" db="EMBL/GenBank/DDBJ databases">
        <title>Finished genome of Venturia effusa.</title>
        <authorList>
            <person name="Young C.A."/>
            <person name="Cox M.P."/>
            <person name="Ganley A.R.D."/>
            <person name="David W.J."/>
        </authorList>
    </citation>
    <scope>NUCLEOTIDE SEQUENCE [LARGE SCALE GENOMIC DNA]</scope>
    <source>
        <strain evidence="5">albino</strain>
    </source>
</reference>
<dbReference type="InterPro" id="IPR011483">
    <property type="entry name" value="Sde182_NH-like"/>
</dbReference>
<feature type="domain" description="Cellulose-binding Sde182 C-terminal" evidence="3">
    <location>
        <begin position="386"/>
        <end position="490"/>
    </location>
</feature>
<proteinExistence type="predicted"/>
<feature type="chain" id="PRO_5022188411" description="DUF1593 domain-containing protein" evidence="1">
    <location>
        <begin position="22"/>
        <end position="501"/>
    </location>
</feature>
<dbReference type="Proteomes" id="UP000316270">
    <property type="component" value="Chromosome 18"/>
</dbReference>
<keyword evidence="1" id="KW-0732">Signal</keyword>
<keyword evidence="5" id="KW-1185">Reference proteome</keyword>
<dbReference type="Pfam" id="PF21027">
    <property type="entry name" value="Sde0182_C"/>
    <property type="match status" value="1"/>
</dbReference>
<evidence type="ECO:0000259" key="2">
    <source>
        <dbReference type="Pfam" id="PF07632"/>
    </source>
</evidence>